<dbReference type="EMBL" id="WOFH01000001">
    <property type="protein sequence ID" value="MUN35535.1"/>
    <property type="molecule type" value="Genomic_DNA"/>
</dbReference>
<dbReference type="Proteomes" id="UP000432015">
    <property type="component" value="Unassembled WGS sequence"/>
</dbReference>
<feature type="region of interest" description="Disordered" evidence="2">
    <location>
        <begin position="1"/>
        <end position="28"/>
    </location>
</feature>
<evidence type="ECO:0000256" key="2">
    <source>
        <dbReference type="SAM" id="MobiDB-lite"/>
    </source>
</evidence>
<dbReference type="SUPFAM" id="SSF46785">
    <property type="entry name" value="Winged helix' DNA-binding domain"/>
    <property type="match status" value="1"/>
</dbReference>
<feature type="binding site" evidence="1">
    <location>
        <position position="176"/>
    </location>
    <ligand>
        <name>Zn(2+)</name>
        <dbReference type="ChEBI" id="CHEBI:29105"/>
    </ligand>
</feature>
<dbReference type="GO" id="GO:1900376">
    <property type="term" value="P:regulation of secondary metabolite biosynthetic process"/>
    <property type="evidence" value="ECO:0007669"/>
    <property type="project" value="TreeGrafter"/>
</dbReference>
<feature type="binding site" evidence="1">
    <location>
        <position position="215"/>
    </location>
    <ligand>
        <name>Zn(2+)</name>
        <dbReference type="ChEBI" id="CHEBI:29105"/>
    </ligand>
</feature>
<dbReference type="GO" id="GO:0008270">
    <property type="term" value="F:zinc ion binding"/>
    <property type="evidence" value="ECO:0007669"/>
    <property type="project" value="TreeGrafter"/>
</dbReference>
<evidence type="ECO:0000313" key="3">
    <source>
        <dbReference type="EMBL" id="MUN35535.1"/>
    </source>
</evidence>
<keyword evidence="1" id="KW-0862">Zinc</keyword>
<dbReference type="GO" id="GO:0000976">
    <property type="term" value="F:transcription cis-regulatory region binding"/>
    <property type="evidence" value="ECO:0007669"/>
    <property type="project" value="TreeGrafter"/>
</dbReference>
<evidence type="ECO:0000313" key="4">
    <source>
        <dbReference type="Proteomes" id="UP000432015"/>
    </source>
</evidence>
<dbReference type="InterPro" id="IPR002481">
    <property type="entry name" value="FUR"/>
</dbReference>
<comment type="cofactor">
    <cofactor evidence="1">
        <name>Zn(2+)</name>
        <dbReference type="ChEBI" id="CHEBI:29105"/>
    </cofactor>
    <text evidence="1">Binds 1 zinc ion per subunit.</text>
</comment>
<proteinExistence type="predicted"/>
<dbReference type="GO" id="GO:0045892">
    <property type="term" value="P:negative regulation of DNA-templated transcription"/>
    <property type="evidence" value="ECO:0007669"/>
    <property type="project" value="TreeGrafter"/>
</dbReference>
<dbReference type="PANTHER" id="PTHR33202">
    <property type="entry name" value="ZINC UPTAKE REGULATION PROTEIN"/>
    <property type="match status" value="1"/>
</dbReference>
<name>A0A7K1KU26_9ACTN</name>
<keyword evidence="4" id="KW-1185">Reference proteome</keyword>
<dbReference type="CDD" id="cd07153">
    <property type="entry name" value="Fur_like"/>
    <property type="match status" value="1"/>
</dbReference>
<keyword evidence="1" id="KW-0479">Metal-binding</keyword>
<dbReference type="InterPro" id="IPR036390">
    <property type="entry name" value="WH_DNA-bd_sf"/>
</dbReference>
<dbReference type="AlphaFoldDB" id="A0A7K1KU26"/>
<accession>A0A7K1KU26</accession>
<organism evidence="3 4">
    <name type="scientific">Actinomadura litoris</name>
    <dbReference type="NCBI Taxonomy" id="2678616"/>
    <lineage>
        <taxon>Bacteria</taxon>
        <taxon>Bacillati</taxon>
        <taxon>Actinomycetota</taxon>
        <taxon>Actinomycetes</taxon>
        <taxon>Streptosporangiales</taxon>
        <taxon>Thermomonosporaceae</taxon>
        <taxon>Actinomadura</taxon>
    </lineage>
</organism>
<dbReference type="PANTHER" id="PTHR33202:SF7">
    <property type="entry name" value="FERRIC UPTAKE REGULATION PROTEIN"/>
    <property type="match status" value="1"/>
</dbReference>
<sequence>MWGGAHRTRGTCSEHDPGFGGRRGPRSLGGRQAFSAMVKQAAASLQFTGVQAMGPLLQISRNCINNAAMSPPDPSHRDPCRPDHARRRSWALRRVRAAGHRSTRPRALIVTVLAQAEGHLTADVVHERAAAAGTMDLSTVYRTLALFERLQIVHTLAIGKRVTYGLADHPHAHTVCDGCARVTALRGGELGDVRALVRRDLAGFAATGIVVRGRCAACRPPRLPEE</sequence>
<dbReference type="Pfam" id="PF01475">
    <property type="entry name" value="FUR"/>
    <property type="match status" value="1"/>
</dbReference>
<comment type="caution">
    <text evidence="3">The sequence shown here is derived from an EMBL/GenBank/DDBJ whole genome shotgun (WGS) entry which is preliminary data.</text>
</comment>
<dbReference type="GO" id="GO:0003700">
    <property type="term" value="F:DNA-binding transcription factor activity"/>
    <property type="evidence" value="ECO:0007669"/>
    <property type="project" value="InterPro"/>
</dbReference>
<feature type="binding site" evidence="1">
    <location>
        <position position="218"/>
    </location>
    <ligand>
        <name>Zn(2+)</name>
        <dbReference type="ChEBI" id="CHEBI:29105"/>
    </ligand>
</feature>
<gene>
    <name evidence="3" type="ORF">GNZ18_02830</name>
</gene>
<evidence type="ECO:0000256" key="1">
    <source>
        <dbReference type="PIRSR" id="PIRSR602481-1"/>
    </source>
</evidence>
<protein>
    <recommendedName>
        <fullName evidence="5">Transcriptional repressor</fullName>
    </recommendedName>
</protein>
<feature type="binding site" evidence="1">
    <location>
        <position position="179"/>
    </location>
    <ligand>
        <name>Zn(2+)</name>
        <dbReference type="ChEBI" id="CHEBI:29105"/>
    </ligand>
</feature>
<dbReference type="InterPro" id="IPR036388">
    <property type="entry name" value="WH-like_DNA-bd_sf"/>
</dbReference>
<dbReference type="Gene3D" id="1.10.10.10">
    <property type="entry name" value="Winged helix-like DNA-binding domain superfamily/Winged helix DNA-binding domain"/>
    <property type="match status" value="1"/>
</dbReference>
<reference evidence="3 4" key="1">
    <citation type="submission" date="2019-11" db="EMBL/GenBank/DDBJ databases">
        <authorList>
            <person name="Cao P."/>
        </authorList>
    </citation>
    <scope>NUCLEOTIDE SEQUENCE [LARGE SCALE GENOMIC DNA]</scope>
    <source>
        <strain evidence="3 4">NEAU-AAG5</strain>
    </source>
</reference>
<evidence type="ECO:0008006" key="5">
    <source>
        <dbReference type="Google" id="ProtNLM"/>
    </source>
</evidence>